<dbReference type="InterPro" id="IPR036259">
    <property type="entry name" value="MFS_trans_sf"/>
</dbReference>
<feature type="transmembrane region" description="Helical" evidence="6">
    <location>
        <begin position="60"/>
        <end position="82"/>
    </location>
</feature>
<dbReference type="InterPro" id="IPR011701">
    <property type="entry name" value="MFS"/>
</dbReference>
<keyword evidence="3 6" id="KW-0812">Transmembrane</keyword>
<feature type="transmembrane region" description="Helical" evidence="6">
    <location>
        <begin position="22"/>
        <end position="40"/>
    </location>
</feature>
<feature type="domain" description="Major facilitator superfamily (MFS) profile" evidence="7">
    <location>
        <begin position="24"/>
        <end position="410"/>
    </location>
</feature>
<dbReference type="Pfam" id="PF07690">
    <property type="entry name" value="MFS_1"/>
    <property type="match status" value="1"/>
</dbReference>
<feature type="transmembrane region" description="Helical" evidence="6">
    <location>
        <begin position="294"/>
        <end position="315"/>
    </location>
</feature>
<dbReference type="GO" id="GO:0005886">
    <property type="term" value="C:plasma membrane"/>
    <property type="evidence" value="ECO:0007669"/>
    <property type="project" value="UniProtKB-SubCell"/>
</dbReference>
<feature type="transmembrane region" description="Helical" evidence="6">
    <location>
        <begin position="385"/>
        <end position="406"/>
    </location>
</feature>
<protein>
    <submittedName>
        <fullName evidence="8">MFS transporter</fullName>
    </submittedName>
</protein>
<evidence type="ECO:0000256" key="5">
    <source>
        <dbReference type="ARBA" id="ARBA00023136"/>
    </source>
</evidence>
<feature type="transmembrane region" description="Helical" evidence="6">
    <location>
        <begin position="321"/>
        <end position="343"/>
    </location>
</feature>
<feature type="transmembrane region" description="Helical" evidence="6">
    <location>
        <begin position="267"/>
        <end position="285"/>
    </location>
</feature>
<dbReference type="PANTHER" id="PTHR43124">
    <property type="entry name" value="PURINE EFFLUX PUMP PBUE"/>
    <property type="match status" value="1"/>
</dbReference>
<evidence type="ECO:0000256" key="4">
    <source>
        <dbReference type="ARBA" id="ARBA00022989"/>
    </source>
</evidence>
<dbReference type="PROSITE" id="PS50850">
    <property type="entry name" value="MFS"/>
    <property type="match status" value="1"/>
</dbReference>
<evidence type="ECO:0000256" key="6">
    <source>
        <dbReference type="SAM" id="Phobius"/>
    </source>
</evidence>
<dbReference type="EMBL" id="JACMSE010000005">
    <property type="protein sequence ID" value="MBC2889412.1"/>
    <property type="molecule type" value="Genomic_DNA"/>
</dbReference>
<feature type="transmembrane region" description="Helical" evidence="6">
    <location>
        <begin position="222"/>
        <end position="242"/>
    </location>
</feature>
<dbReference type="Proteomes" id="UP000587396">
    <property type="component" value="Unassembled WGS sequence"/>
</dbReference>
<keyword evidence="5 6" id="KW-0472">Membrane</keyword>
<keyword evidence="2" id="KW-1003">Cell membrane</keyword>
<proteinExistence type="predicted"/>
<name>A0A842JB82_9ACTN</name>
<feature type="transmembrane region" description="Helical" evidence="6">
    <location>
        <begin position="355"/>
        <end position="379"/>
    </location>
</feature>
<evidence type="ECO:0000259" key="7">
    <source>
        <dbReference type="PROSITE" id="PS50850"/>
    </source>
</evidence>
<feature type="transmembrane region" description="Helical" evidence="6">
    <location>
        <begin position="179"/>
        <end position="198"/>
    </location>
</feature>
<evidence type="ECO:0000313" key="9">
    <source>
        <dbReference type="Proteomes" id="UP000587396"/>
    </source>
</evidence>
<evidence type="ECO:0000256" key="3">
    <source>
        <dbReference type="ARBA" id="ARBA00022692"/>
    </source>
</evidence>
<sequence length="426" mass="46254">MAQTGIAAFGVQNRQLTQTERWICFSALFFFGFTAAFNLFKAAPAIAFIGADLGFDEAGLGYIMSSYAIAALVLAYPGMLIMQKIGVKASVLISCVLMLIGSVIGSFAPNAALFLVGRAIEGCAYGLICVIGPNIMPRLFPLKNQGLVMGIWSLWIPVGTIIAFFLAPVIFESAGWRPIWYVSLIMEVVSLVWMFVSVKMPQVPENELVDGDVTRRKKPGKCFMFAAIMMSVAFLAWVYVYVDNINTLYPTFLQQTKGMSVFDSSMLPNWIAIITIPVGILFGVLSDKWNARKYFVAVPYLVVALLMFFCAFTPGEDLVGPWTFCILMGVCAAGIPMGTRAIIPVLVPNPKKTDLALATMAFATGLAQCMGSLASLSIAEIGWTANGQFVLAPLALIASLIVFICVKSDRKVLAIRKQEEAEQAAE</sequence>
<keyword evidence="4 6" id="KW-1133">Transmembrane helix</keyword>
<feature type="transmembrane region" description="Helical" evidence="6">
    <location>
        <begin position="114"/>
        <end position="135"/>
    </location>
</feature>
<evidence type="ECO:0000256" key="2">
    <source>
        <dbReference type="ARBA" id="ARBA00022475"/>
    </source>
</evidence>
<dbReference type="RefSeq" id="WP_080142467.1">
    <property type="nucleotide sequence ID" value="NZ_JACMSE010000005.1"/>
</dbReference>
<dbReference type="GO" id="GO:0022857">
    <property type="term" value="F:transmembrane transporter activity"/>
    <property type="evidence" value="ECO:0007669"/>
    <property type="project" value="InterPro"/>
</dbReference>
<feature type="transmembrane region" description="Helical" evidence="6">
    <location>
        <begin position="147"/>
        <end position="167"/>
    </location>
</feature>
<comment type="caution">
    <text evidence="8">The sequence shown here is derived from an EMBL/GenBank/DDBJ whole genome shotgun (WGS) entry which is preliminary data.</text>
</comment>
<comment type="subcellular location">
    <subcellularLocation>
        <location evidence="1">Cell membrane</location>
        <topology evidence="1">Multi-pass membrane protein</topology>
    </subcellularLocation>
</comment>
<dbReference type="InterPro" id="IPR050189">
    <property type="entry name" value="MFS_Efflux_Transporters"/>
</dbReference>
<dbReference type="PANTHER" id="PTHR43124:SF3">
    <property type="entry name" value="CHLORAMPHENICOL EFFLUX PUMP RV0191"/>
    <property type="match status" value="1"/>
</dbReference>
<feature type="transmembrane region" description="Helical" evidence="6">
    <location>
        <begin position="89"/>
        <end position="108"/>
    </location>
</feature>
<keyword evidence="9" id="KW-1185">Reference proteome</keyword>
<dbReference type="SUPFAM" id="SSF103473">
    <property type="entry name" value="MFS general substrate transporter"/>
    <property type="match status" value="1"/>
</dbReference>
<dbReference type="InterPro" id="IPR020846">
    <property type="entry name" value="MFS_dom"/>
</dbReference>
<gene>
    <name evidence="8" type="ORF">H7313_08660</name>
</gene>
<dbReference type="AlphaFoldDB" id="A0A842JB82"/>
<dbReference type="CDD" id="cd06174">
    <property type="entry name" value="MFS"/>
    <property type="match status" value="1"/>
</dbReference>
<evidence type="ECO:0000256" key="1">
    <source>
        <dbReference type="ARBA" id="ARBA00004651"/>
    </source>
</evidence>
<evidence type="ECO:0000313" key="8">
    <source>
        <dbReference type="EMBL" id="MBC2889412.1"/>
    </source>
</evidence>
<reference evidence="8 9" key="1">
    <citation type="submission" date="2020-08" db="EMBL/GenBank/DDBJ databases">
        <authorList>
            <person name="Liu C."/>
            <person name="Sun Q."/>
        </authorList>
    </citation>
    <scope>NUCLEOTIDE SEQUENCE [LARGE SCALE GENOMIC DNA]</scope>
    <source>
        <strain evidence="8 9">N22</strain>
    </source>
</reference>
<organism evidence="8 9">
    <name type="scientific">Gordonibacter massiliensis</name>
    <name type="common">ex Traore et al. 2017</name>
    <dbReference type="NCBI Taxonomy" id="1841863"/>
    <lineage>
        <taxon>Bacteria</taxon>
        <taxon>Bacillati</taxon>
        <taxon>Actinomycetota</taxon>
        <taxon>Coriobacteriia</taxon>
        <taxon>Eggerthellales</taxon>
        <taxon>Eggerthellaceae</taxon>
        <taxon>Gordonibacter</taxon>
    </lineage>
</organism>
<accession>A0A842JB82</accession>
<dbReference type="Gene3D" id="1.20.1250.20">
    <property type="entry name" value="MFS general substrate transporter like domains"/>
    <property type="match status" value="2"/>
</dbReference>